<name>A0A6M8UJL9_9GAMM</name>
<evidence type="ECO:0000256" key="6">
    <source>
        <dbReference type="ARBA" id="ARBA00023136"/>
    </source>
</evidence>
<dbReference type="PANTHER" id="PTHR30069:SF40">
    <property type="entry name" value="TONB-DEPENDENT RECEPTOR NMB0964-RELATED"/>
    <property type="match status" value="1"/>
</dbReference>
<evidence type="ECO:0000313" key="13">
    <source>
        <dbReference type="EMBL" id="QKJ88607.1"/>
    </source>
</evidence>
<dbReference type="CDD" id="cd01347">
    <property type="entry name" value="ligand_gated_channel"/>
    <property type="match status" value="1"/>
</dbReference>
<dbReference type="GO" id="GO:0009279">
    <property type="term" value="C:cell outer membrane"/>
    <property type="evidence" value="ECO:0007669"/>
    <property type="project" value="UniProtKB-SubCell"/>
</dbReference>
<evidence type="ECO:0000256" key="9">
    <source>
        <dbReference type="RuleBase" id="RU003357"/>
    </source>
</evidence>
<protein>
    <submittedName>
        <fullName evidence="13">TonB-dependent receptor</fullName>
    </submittedName>
</protein>
<dbReference type="GO" id="GO:0015344">
    <property type="term" value="F:siderophore uptake transmembrane transporter activity"/>
    <property type="evidence" value="ECO:0007669"/>
    <property type="project" value="TreeGrafter"/>
</dbReference>
<dbReference type="Gene3D" id="2.40.170.20">
    <property type="entry name" value="TonB-dependent receptor, beta-barrel domain"/>
    <property type="match status" value="1"/>
</dbReference>
<dbReference type="InterPro" id="IPR037066">
    <property type="entry name" value="Plug_dom_sf"/>
</dbReference>
<keyword evidence="5 9" id="KW-0798">TonB box</keyword>
<evidence type="ECO:0000313" key="14">
    <source>
        <dbReference type="Proteomes" id="UP000505325"/>
    </source>
</evidence>
<keyword evidence="2 8" id="KW-0813">Transport</keyword>
<reference evidence="13 14" key="1">
    <citation type="submission" date="2020-06" db="EMBL/GenBank/DDBJ databases">
        <title>Genome sequence of Paramixta manurensis strain PD-1.</title>
        <authorList>
            <person name="Lee C.W."/>
            <person name="Kim J."/>
        </authorList>
    </citation>
    <scope>NUCLEOTIDE SEQUENCE [LARGE SCALE GENOMIC DNA]</scope>
    <source>
        <strain evidence="13 14">PD-1</strain>
    </source>
</reference>
<evidence type="ECO:0000256" key="1">
    <source>
        <dbReference type="ARBA" id="ARBA00004571"/>
    </source>
</evidence>
<dbReference type="PANTHER" id="PTHR30069">
    <property type="entry name" value="TONB-DEPENDENT OUTER MEMBRANE RECEPTOR"/>
    <property type="match status" value="1"/>
</dbReference>
<keyword evidence="13" id="KW-0675">Receptor</keyword>
<keyword evidence="4 8" id="KW-0812">Transmembrane</keyword>
<accession>A0A6M8UJL9</accession>
<dbReference type="EMBL" id="CP054212">
    <property type="protein sequence ID" value="QKJ88607.1"/>
    <property type="molecule type" value="Genomic_DNA"/>
</dbReference>
<dbReference type="RefSeq" id="WP_173635462.1">
    <property type="nucleotide sequence ID" value="NZ_CP054212.1"/>
</dbReference>
<dbReference type="InterPro" id="IPR000531">
    <property type="entry name" value="Beta-barrel_TonB"/>
</dbReference>
<keyword evidence="14" id="KW-1185">Reference proteome</keyword>
<evidence type="ECO:0000256" key="5">
    <source>
        <dbReference type="ARBA" id="ARBA00023077"/>
    </source>
</evidence>
<evidence type="ECO:0000256" key="2">
    <source>
        <dbReference type="ARBA" id="ARBA00022448"/>
    </source>
</evidence>
<evidence type="ECO:0000256" key="4">
    <source>
        <dbReference type="ARBA" id="ARBA00022692"/>
    </source>
</evidence>
<dbReference type="GO" id="GO:0044718">
    <property type="term" value="P:siderophore transmembrane transport"/>
    <property type="evidence" value="ECO:0007669"/>
    <property type="project" value="TreeGrafter"/>
</dbReference>
<dbReference type="InterPro" id="IPR036942">
    <property type="entry name" value="Beta-barrel_TonB_sf"/>
</dbReference>
<dbReference type="Pfam" id="PF07715">
    <property type="entry name" value="Plug"/>
    <property type="match status" value="1"/>
</dbReference>
<evidence type="ECO:0000259" key="11">
    <source>
        <dbReference type="Pfam" id="PF00593"/>
    </source>
</evidence>
<keyword evidence="7 8" id="KW-0998">Cell outer membrane</keyword>
<proteinExistence type="inferred from homology"/>
<feature type="domain" description="TonB-dependent receptor-like beta-barrel" evidence="11">
    <location>
        <begin position="230"/>
        <end position="683"/>
    </location>
</feature>
<evidence type="ECO:0000256" key="10">
    <source>
        <dbReference type="SAM" id="SignalP"/>
    </source>
</evidence>
<organism evidence="13 14">
    <name type="scientific">Paramixta manurensis</name>
    <dbReference type="NCBI Taxonomy" id="2740817"/>
    <lineage>
        <taxon>Bacteria</taxon>
        <taxon>Pseudomonadati</taxon>
        <taxon>Pseudomonadota</taxon>
        <taxon>Gammaproteobacteria</taxon>
        <taxon>Enterobacterales</taxon>
        <taxon>Erwiniaceae</taxon>
        <taxon>Paramixta</taxon>
    </lineage>
</organism>
<keyword evidence="6 8" id="KW-0472">Membrane</keyword>
<evidence type="ECO:0000256" key="7">
    <source>
        <dbReference type="ARBA" id="ARBA00023237"/>
    </source>
</evidence>
<dbReference type="Pfam" id="PF00593">
    <property type="entry name" value="TonB_dep_Rec_b-barrel"/>
    <property type="match status" value="1"/>
</dbReference>
<feature type="signal peptide" evidence="10">
    <location>
        <begin position="1"/>
        <end position="23"/>
    </location>
</feature>
<dbReference type="AlphaFoldDB" id="A0A6M8UJL9"/>
<dbReference type="InterPro" id="IPR012910">
    <property type="entry name" value="Plug_dom"/>
</dbReference>
<evidence type="ECO:0000256" key="8">
    <source>
        <dbReference type="PROSITE-ProRule" id="PRU01360"/>
    </source>
</evidence>
<feature type="chain" id="PRO_5026854009" evidence="10">
    <location>
        <begin position="24"/>
        <end position="710"/>
    </location>
</feature>
<comment type="similarity">
    <text evidence="8 9">Belongs to the TonB-dependent receptor family.</text>
</comment>
<dbReference type="Proteomes" id="UP000505325">
    <property type="component" value="Chromosome"/>
</dbReference>
<dbReference type="SUPFAM" id="SSF56935">
    <property type="entry name" value="Porins"/>
    <property type="match status" value="1"/>
</dbReference>
<keyword evidence="3 8" id="KW-1134">Transmembrane beta strand</keyword>
<comment type="subcellular location">
    <subcellularLocation>
        <location evidence="1 8">Cell outer membrane</location>
        <topology evidence="1 8">Multi-pass membrane protein</topology>
    </subcellularLocation>
</comment>
<sequence length="710" mass="77564">MIVASRKYLFSLLPLFAGGDAIASTESSAEEKSIVVTASRSAASLWDSSASVQVINAETIENSGANTIADLLRDIPGVEVSDDGLAGRKQIRIRGEASSRVLVLIDGQEVTYQRAGMGSGPGLLIDDSALERIEVVKGPWSVLYGSQAIGGVVNFITRKGGDAPLAGSVRAVYDSATNGWRESAAAWGSLGQFDYRINGSYADHGDRHTPDGRLSDTHFSNNAQGLWLGYTVNQHKFGLSLDRYKLATQTWSDAADLAEFSVRLPKLAREKVGLFYDYAAEGRYLRKVHLDAYQQVLERKFDNRVTVITPSGSPLIGDLTIANRTQTHDKQNTRGLTLQSDFALPGDNALIVGTQYQQDRVAQTANTNTASGSSTGFPGAVNYQRQGLSHNHWEQSSLALFGQNEWAINDNWRWTLGARQYWLESKSLGGNEHVTHSLQGESDAQYGNQTTHDKALVAATSLRYSGFNHTLLRMGFAQGYVYPTITHLFGITSAGGGVTYGNPDLEAEHSNNLEFGARYNGNQWFIDSALFYSTARNYIATLSCSGQAVCQGNRASSRSNYQYYANVDQAKTWGMELHAEYNGWPVSPYLSGTLLRRELTGDKVNTRHTGEPTLTGRLGVKHTRLFSHFDLSSDLFLRAASAATDDTGATRIRNPGWSTLNATLSSRFGAEDRYQLSLDLNNLTNQRYRTAHESLPAAGFNVAVGFGVTF</sequence>
<dbReference type="PROSITE" id="PS52016">
    <property type="entry name" value="TONB_DEPENDENT_REC_3"/>
    <property type="match status" value="1"/>
</dbReference>
<evidence type="ECO:0000259" key="12">
    <source>
        <dbReference type="Pfam" id="PF07715"/>
    </source>
</evidence>
<dbReference type="Gene3D" id="2.170.130.10">
    <property type="entry name" value="TonB-dependent receptor, plug domain"/>
    <property type="match status" value="1"/>
</dbReference>
<feature type="domain" description="TonB-dependent receptor plug" evidence="12">
    <location>
        <begin position="47"/>
        <end position="152"/>
    </location>
</feature>
<evidence type="ECO:0000256" key="3">
    <source>
        <dbReference type="ARBA" id="ARBA00022452"/>
    </source>
</evidence>
<gene>
    <name evidence="13" type="ORF">PMPD1_3693</name>
</gene>
<dbReference type="InterPro" id="IPR039426">
    <property type="entry name" value="TonB-dep_rcpt-like"/>
</dbReference>
<dbReference type="KEGG" id="pmak:PMPD1_3693"/>
<keyword evidence="10" id="KW-0732">Signal</keyword>